<feature type="domain" description="Amidase" evidence="1">
    <location>
        <begin position="25"/>
        <end position="452"/>
    </location>
</feature>
<evidence type="ECO:0000313" key="3">
    <source>
        <dbReference type="Proteomes" id="UP000622533"/>
    </source>
</evidence>
<dbReference type="RefSeq" id="WP_193916909.1">
    <property type="nucleotide sequence ID" value="NZ_JADEXS020000001.1"/>
</dbReference>
<dbReference type="Pfam" id="PF01425">
    <property type="entry name" value="Amidase"/>
    <property type="match status" value="1"/>
</dbReference>
<dbReference type="GO" id="GO:0003824">
    <property type="term" value="F:catalytic activity"/>
    <property type="evidence" value="ECO:0007669"/>
    <property type="project" value="InterPro"/>
</dbReference>
<comment type="caution">
    <text evidence="2">The sequence shown here is derived from an EMBL/GenBank/DDBJ whole genome shotgun (WGS) entry which is preliminary data.</text>
</comment>
<dbReference type="NCBIfam" id="NF006631">
    <property type="entry name" value="PRK09201.1"/>
    <property type="match status" value="1"/>
</dbReference>
<dbReference type="EMBL" id="JADEXS010000150">
    <property type="protein sequence ID" value="MBE9023333.1"/>
    <property type="molecule type" value="Genomic_DNA"/>
</dbReference>
<evidence type="ECO:0000259" key="1">
    <source>
        <dbReference type="Pfam" id="PF01425"/>
    </source>
</evidence>
<organism evidence="2 3">
    <name type="scientific">Desmonostoc muscorum LEGE 12446</name>
    <dbReference type="NCBI Taxonomy" id="1828758"/>
    <lineage>
        <taxon>Bacteria</taxon>
        <taxon>Bacillati</taxon>
        <taxon>Cyanobacteriota</taxon>
        <taxon>Cyanophyceae</taxon>
        <taxon>Nostocales</taxon>
        <taxon>Nostocaceae</taxon>
        <taxon>Desmonostoc</taxon>
    </lineage>
</organism>
<evidence type="ECO:0000313" key="2">
    <source>
        <dbReference type="EMBL" id="MBE9023333.1"/>
    </source>
</evidence>
<name>A0A8J6ZTU1_DESMC</name>
<dbReference type="InterPro" id="IPR014087">
    <property type="entry name" value="Carboxybiuret_hydro_AtzE"/>
</dbReference>
<proteinExistence type="predicted"/>
<dbReference type="PANTHER" id="PTHR11895:SF172">
    <property type="entry name" value="GLUTAMYL-TRNA(GLN) AMIDOTRANSFERASE"/>
    <property type="match status" value="1"/>
</dbReference>
<dbReference type="Proteomes" id="UP000622533">
    <property type="component" value="Unassembled WGS sequence"/>
</dbReference>
<dbReference type="InterPro" id="IPR036928">
    <property type="entry name" value="AS_sf"/>
</dbReference>
<sequence length="472" mass="49929">MNFDSADAFTISTAVREGNVSAVAVTKAALARIAARNHLFNCFTTITAEAALADAARIDREIAQGNNPGMLAGVPFAVKNLFDIAGITTLAGSKINAENPAATQDATAVARLKQAGAVLLGALNMDEYAYGFVTENSHYGATYNPHDLLRVAGGSSGGSAAAVAGGLVPLTLGSDTNGSIRVPAALCGVFGLKPTYGRLSRAGVALFSSSLDHIGGFARSVQDIATMFDVLQGKDDRDPVCTQRPPVETLHVTSLHNVTSLHQDISAIKIAIAADYFTKGAEPAALAAVQTVADVLDVTEYVTIPEAHRARAAAFVITASEGANLHLDKLRRHPEDFDPATRNRFLAGALIPSSWYLQAQRFRRWYRDRVREVFQNVDVIIAPTTPISAPLIGQQTMILDGEEILIRPHLGLFSQPLSFIGLPVLSVPIQRPNALPLGVQLIAAPYNEALILRVAAALEAKGIVSAPVIFNG</sequence>
<dbReference type="SUPFAM" id="SSF75304">
    <property type="entry name" value="Amidase signature (AS) enzymes"/>
    <property type="match status" value="1"/>
</dbReference>
<dbReference type="AlphaFoldDB" id="A0A8J6ZTU1"/>
<gene>
    <name evidence="2" type="ORF">IQ276_13120</name>
</gene>
<dbReference type="PANTHER" id="PTHR11895">
    <property type="entry name" value="TRANSAMIDASE"/>
    <property type="match status" value="1"/>
</dbReference>
<protein>
    <submittedName>
        <fullName evidence="2">AtzE family amidohydrolase</fullName>
    </submittedName>
</protein>
<accession>A0A8J6ZTU1</accession>
<dbReference type="NCBIfam" id="TIGR02715">
    <property type="entry name" value="amido_AtzE"/>
    <property type="match status" value="1"/>
</dbReference>
<dbReference type="Gene3D" id="3.90.1300.10">
    <property type="entry name" value="Amidase signature (AS) domain"/>
    <property type="match status" value="1"/>
</dbReference>
<dbReference type="InterPro" id="IPR023631">
    <property type="entry name" value="Amidase_dom"/>
</dbReference>
<keyword evidence="3" id="KW-1185">Reference proteome</keyword>
<reference evidence="2" key="1">
    <citation type="submission" date="2020-10" db="EMBL/GenBank/DDBJ databases">
        <authorList>
            <person name="Castelo-Branco R."/>
            <person name="Eusebio N."/>
            <person name="Adriana R."/>
            <person name="Vieira A."/>
            <person name="Brugerolle De Fraissinette N."/>
            <person name="Rezende De Castro R."/>
            <person name="Schneider M.P."/>
            <person name="Vasconcelos V."/>
            <person name="Leao P.N."/>
        </authorList>
    </citation>
    <scope>NUCLEOTIDE SEQUENCE</scope>
    <source>
        <strain evidence="2">LEGE 12446</strain>
    </source>
</reference>
<dbReference type="InterPro" id="IPR000120">
    <property type="entry name" value="Amidase"/>
</dbReference>